<dbReference type="InterPro" id="IPR003595">
    <property type="entry name" value="Tyr_Pase_cat"/>
</dbReference>
<evidence type="ECO:0000313" key="3">
    <source>
        <dbReference type="EMBL" id="GMT14162.1"/>
    </source>
</evidence>
<proteinExistence type="predicted"/>
<accession>A0AAV5V5S9</accession>
<dbReference type="PROSITE" id="PS50056">
    <property type="entry name" value="TYR_PHOSPHATASE_2"/>
    <property type="match status" value="1"/>
</dbReference>
<feature type="non-terminal residue" evidence="3">
    <location>
        <position position="1"/>
    </location>
</feature>
<dbReference type="SUPFAM" id="SSF52799">
    <property type="entry name" value="(Phosphotyrosine protein) phosphatases II"/>
    <property type="match status" value="1"/>
</dbReference>
<sequence>SPREVVQFALSGWEVGRPRPSSVEAMISVISKVLERQSQLDDDNGPVILIHSRNGSTECGVFCSISLLIERLKAEDRIDVFQTAHAIRITRPHTFTSIEEYQFVYDTMYDVITK</sequence>
<dbReference type="PANTHER" id="PTHR19134">
    <property type="entry name" value="RECEPTOR-TYPE TYROSINE-PROTEIN PHOSPHATASE"/>
    <property type="match status" value="1"/>
</dbReference>
<dbReference type="Gene3D" id="3.90.190.10">
    <property type="entry name" value="Protein tyrosine phosphatase superfamily"/>
    <property type="match status" value="1"/>
</dbReference>
<dbReference type="Pfam" id="PF00102">
    <property type="entry name" value="Y_phosphatase"/>
    <property type="match status" value="1"/>
</dbReference>
<name>A0AAV5V5S9_9BILA</name>
<evidence type="ECO:0000259" key="1">
    <source>
        <dbReference type="PROSITE" id="PS50055"/>
    </source>
</evidence>
<dbReference type="SMART" id="SM00404">
    <property type="entry name" value="PTPc_motif"/>
    <property type="match status" value="1"/>
</dbReference>
<dbReference type="InterPro" id="IPR000242">
    <property type="entry name" value="PTP_cat"/>
</dbReference>
<gene>
    <name evidence="3" type="ORF">PFISCL1PPCAC_5459</name>
</gene>
<feature type="domain" description="Tyrosine-protein phosphatase" evidence="1">
    <location>
        <begin position="1"/>
        <end position="111"/>
    </location>
</feature>
<evidence type="ECO:0000313" key="4">
    <source>
        <dbReference type="Proteomes" id="UP001432322"/>
    </source>
</evidence>
<dbReference type="PROSITE" id="PS50055">
    <property type="entry name" value="TYR_PHOSPHATASE_PTP"/>
    <property type="match status" value="1"/>
</dbReference>
<dbReference type="Proteomes" id="UP001432322">
    <property type="component" value="Unassembled WGS sequence"/>
</dbReference>
<dbReference type="InterPro" id="IPR029021">
    <property type="entry name" value="Prot-tyrosine_phosphatase-like"/>
</dbReference>
<protein>
    <recommendedName>
        <fullName evidence="5">Tyrosine phosphatase</fullName>
    </recommendedName>
</protein>
<comment type="caution">
    <text evidence="3">The sequence shown here is derived from an EMBL/GenBank/DDBJ whole genome shotgun (WGS) entry which is preliminary data.</text>
</comment>
<dbReference type="AlphaFoldDB" id="A0AAV5V5S9"/>
<dbReference type="InterPro" id="IPR050348">
    <property type="entry name" value="Protein-Tyr_Phosphatase"/>
</dbReference>
<organism evidence="3 4">
    <name type="scientific">Pristionchus fissidentatus</name>
    <dbReference type="NCBI Taxonomy" id="1538716"/>
    <lineage>
        <taxon>Eukaryota</taxon>
        <taxon>Metazoa</taxon>
        <taxon>Ecdysozoa</taxon>
        <taxon>Nematoda</taxon>
        <taxon>Chromadorea</taxon>
        <taxon>Rhabditida</taxon>
        <taxon>Rhabditina</taxon>
        <taxon>Diplogasteromorpha</taxon>
        <taxon>Diplogasteroidea</taxon>
        <taxon>Neodiplogasteridae</taxon>
        <taxon>Pristionchus</taxon>
    </lineage>
</organism>
<dbReference type="EMBL" id="BTSY01000002">
    <property type="protein sequence ID" value="GMT14162.1"/>
    <property type="molecule type" value="Genomic_DNA"/>
</dbReference>
<reference evidence="3" key="1">
    <citation type="submission" date="2023-10" db="EMBL/GenBank/DDBJ databases">
        <title>Genome assembly of Pristionchus species.</title>
        <authorList>
            <person name="Yoshida K."/>
            <person name="Sommer R.J."/>
        </authorList>
    </citation>
    <scope>NUCLEOTIDE SEQUENCE</scope>
    <source>
        <strain evidence="3">RS5133</strain>
    </source>
</reference>
<dbReference type="InterPro" id="IPR000387">
    <property type="entry name" value="Tyr_Pase_dom"/>
</dbReference>
<dbReference type="GO" id="GO:0004725">
    <property type="term" value="F:protein tyrosine phosphatase activity"/>
    <property type="evidence" value="ECO:0007669"/>
    <property type="project" value="InterPro"/>
</dbReference>
<feature type="domain" description="Tyrosine specific protein phosphatases" evidence="2">
    <location>
        <begin position="24"/>
        <end position="102"/>
    </location>
</feature>
<evidence type="ECO:0008006" key="5">
    <source>
        <dbReference type="Google" id="ProtNLM"/>
    </source>
</evidence>
<feature type="non-terminal residue" evidence="3">
    <location>
        <position position="114"/>
    </location>
</feature>
<evidence type="ECO:0000259" key="2">
    <source>
        <dbReference type="PROSITE" id="PS50056"/>
    </source>
</evidence>
<keyword evidence="4" id="KW-1185">Reference proteome</keyword>
<dbReference type="PANTHER" id="PTHR19134:SF449">
    <property type="entry name" value="TYROSINE-PROTEIN PHOSPHATASE 1"/>
    <property type="match status" value="1"/>
</dbReference>